<keyword evidence="2" id="KW-0812">Transmembrane</keyword>
<reference evidence="3" key="1">
    <citation type="submission" date="2023-08" db="EMBL/GenBank/DDBJ databases">
        <authorList>
            <person name="Audoor S."/>
            <person name="Bilcke G."/>
        </authorList>
    </citation>
    <scope>NUCLEOTIDE SEQUENCE</scope>
</reference>
<dbReference type="EMBL" id="CAKOGP040000114">
    <property type="protein sequence ID" value="CAJ1930985.1"/>
    <property type="molecule type" value="Genomic_DNA"/>
</dbReference>
<protein>
    <submittedName>
        <fullName evidence="3">Uncharacterized protein</fullName>
    </submittedName>
</protein>
<feature type="region of interest" description="Disordered" evidence="1">
    <location>
        <begin position="434"/>
        <end position="465"/>
    </location>
</feature>
<feature type="compositionally biased region" description="Polar residues" evidence="1">
    <location>
        <begin position="20"/>
        <end position="29"/>
    </location>
</feature>
<feature type="region of interest" description="Disordered" evidence="1">
    <location>
        <begin position="20"/>
        <end position="58"/>
    </location>
</feature>
<feature type="transmembrane region" description="Helical" evidence="2">
    <location>
        <begin position="716"/>
        <end position="734"/>
    </location>
</feature>
<comment type="caution">
    <text evidence="3">The sequence shown here is derived from an EMBL/GenBank/DDBJ whole genome shotgun (WGS) entry which is preliminary data.</text>
</comment>
<feature type="compositionally biased region" description="Acidic residues" evidence="1">
    <location>
        <begin position="445"/>
        <end position="454"/>
    </location>
</feature>
<accession>A0AAD2CG47</accession>
<dbReference type="AlphaFoldDB" id="A0AAD2CG47"/>
<evidence type="ECO:0000256" key="2">
    <source>
        <dbReference type="SAM" id="Phobius"/>
    </source>
</evidence>
<evidence type="ECO:0000256" key="1">
    <source>
        <dbReference type="SAM" id="MobiDB-lite"/>
    </source>
</evidence>
<organism evidence="3 4">
    <name type="scientific">Cylindrotheca closterium</name>
    <dbReference type="NCBI Taxonomy" id="2856"/>
    <lineage>
        <taxon>Eukaryota</taxon>
        <taxon>Sar</taxon>
        <taxon>Stramenopiles</taxon>
        <taxon>Ochrophyta</taxon>
        <taxon>Bacillariophyta</taxon>
        <taxon>Bacillariophyceae</taxon>
        <taxon>Bacillariophycidae</taxon>
        <taxon>Bacillariales</taxon>
        <taxon>Bacillariaceae</taxon>
        <taxon>Cylindrotheca</taxon>
    </lineage>
</organism>
<dbReference type="Proteomes" id="UP001295423">
    <property type="component" value="Unassembled WGS sequence"/>
</dbReference>
<keyword evidence="4" id="KW-1185">Reference proteome</keyword>
<sequence length="822" mass="91202">MTVIGDKKVKPGSIKVEMTGSLSASTSFRENVVDEITDDESFSEGSGEDESARARSPEQQGLIDWMTERFQVNSSFSKRSDTPGTHHVSDAIAAFRYTQRFYIELNELSNAYFTEYIRPHKRGAIAKMSCHGAFAQSFIHLVIPSDENGPVIAYRSCYFRVADDEAKTLDEDATIDLITRFDDIISDQLPRGLNMECALDARYLIYFLQHYGNEPLQGLPEVGDIPTYLKVFLPVNKDFQTESKCKKKNSKKTKIGRCSPIMDPEKDIIDEDYVLFFEDKPCAAFLEQNKEIWDNNLAQISPKYHEHNGDITKRTMSLINLDPSPSPVGKKFDGPDHTTLRLEPHLDDIGEGWKFFACMLVLLSHSISVNHGEIYLARCVRACYGLAKFDEIVQKATAAQPYTLRKLAALRGACFMARSERIYIDHTDLKFKDMTSSPPTASSTDGDDDIDCEEAPAHHSNPTDDLQMTIVPITHRLGSLHGKGKGKGNNGTLKLEAQYGYALGKLFLICLSHETYGGYSRSENSFGTYISQTTNTLTPTSPTPSCRFRILDQFEIQRIKNDWMELLTADRRLPGVAIHVSENGTKNITVSDFEENGHIQWMQDYNCIHAIALLVCMVLATYGAWVLDTGAFHLILALIFVDLINNNNNNNNTAEVVGMPFGAMKVLVAGGHNNAGHHDQVGLEKTNYARMICIVALGGVKAVSDVPSWSFAFKPYLIASSALVGTMILLPLVVRSRFTTAKNGGIDFEEVMARDGSLACVLTPQQRGNACYRGCDREGAYGLGLLQAQNLDEVFDHDGSIATTIVTPGPKLGYWVSCGLKA</sequence>
<evidence type="ECO:0000313" key="4">
    <source>
        <dbReference type="Proteomes" id="UP001295423"/>
    </source>
</evidence>
<gene>
    <name evidence="3" type="ORF">CYCCA115_LOCUS2184</name>
</gene>
<name>A0AAD2CG47_9STRA</name>
<feature type="compositionally biased region" description="Polar residues" evidence="1">
    <location>
        <begin position="434"/>
        <end position="444"/>
    </location>
</feature>
<keyword evidence="2" id="KW-1133">Transmembrane helix</keyword>
<evidence type="ECO:0000313" key="3">
    <source>
        <dbReference type="EMBL" id="CAJ1930985.1"/>
    </source>
</evidence>
<proteinExistence type="predicted"/>
<keyword evidence="2" id="KW-0472">Membrane</keyword>
<feature type="transmembrane region" description="Helical" evidence="2">
    <location>
        <begin position="608"/>
        <end position="641"/>
    </location>
</feature>
<feature type="compositionally biased region" description="Acidic residues" evidence="1">
    <location>
        <begin position="33"/>
        <end position="49"/>
    </location>
</feature>